<accession>A0ABW4R5G8</accession>
<gene>
    <name evidence="2" type="ORF">ACFSCT_06740</name>
</gene>
<sequence>MKLPAYTLPAVLLLSALAVAGCDTPTTTVTAPAGSTAVINSAAPDPTIVVTPSTPSGNVAL</sequence>
<evidence type="ECO:0000313" key="3">
    <source>
        <dbReference type="Proteomes" id="UP001597213"/>
    </source>
</evidence>
<feature type="chain" id="PRO_5047502288" evidence="1">
    <location>
        <begin position="21"/>
        <end position="61"/>
    </location>
</feature>
<dbReference type="RefSeq" id="WP_379141243.1">
    <property type="nucleotide sequence ID" value="NZ_JBHUEN010000019.1"/>
</dbReference>
<feature type="signal peptide" evidence="1">
    <location>
        <begin position="1"/>
        <end position="20"/>
    </location>
</feature>
<keyword evidence="1" id="KW-0732">Signal</keyword>
<reference evidence="3" key="1">
    <citation type="journal article" date="2019" name="Int. J. Syst. Evol. Microbiol.">
        <title>The Global Catalogue of Microorganisms (GCM) 10K type strain sequencing project: providing services to taxonomists for standard genome sequencing and annotation.</title>
        <authorList>
            <consortium name="The Broad Institute Genomics Platform"/>
            <consortium name="The Broad Institute Genome Sequencing Center for Infectious Disease"/>
            <person name="Wu L."/>
            <person name="Ma J."/>
        </authorList>
    </citation>
    <scope>NUCLEOTIDE SEQUENCE [LARGE SCALE GENOMIC DNA]</scope>
    <source>
        <strain evidence="3">CCUG 56029</strain>
    </source>
</reference>
<organism evidence="2 3">
    <name type="scientific">Paracoccus pacificus</name>
    <dbReference type="NCBI Taxonomy" id="1463598"/>
    <lineage>
        <taxon>Bacteria</taxon>
        <taxon>Pseudomonadati</taxon>
        <taxon>Pseudomonadota</taxon>
        <taxon>Alphaproteobacteria</taxon>
        <taxon>Rhodobacterales</taxon>
        <taxon>Paracoccaceae</taxon>
        <taxon>Paracoccus</taxon>
    </lineage>
</organism>
<dbReference type="EMBL" id="JBHUEN010000019">
    <property type="protein sequence ID" value="MFD1881410.1"/>
    <property type="molecule type" value="Genomic_DNA"/>
</dbReference>
<dbReference type="Proteomes" id="UP001597213">
    <property type="component" value="Unassembled WGS sequence"/>
</dbReference>
<proteinExistence type="predicted"/>
<comment type="caution">
    <text evidence="2">The sequence shown here is derived from an EMBL/GenBank/DDBJ whole genome shotgun (WGS) entry which is preliminary data.</text>
</comment>
<evidence type="ECO:0000313" key="2">
    <source>
        <dbReference type="EMBL" id="MFD1881410.1"/>
    </source>
</evidence>
<name>A0ABW4R5G8_9RHOB</name>
<dbReference type="PROSITE" id="PS51257">
    <property type="entry name" value="PROKAR_LIPOPROTEIN"/>
    <property type="match status" value="1"/>
</dbReference>
<protein>
    <submittedName>
        <fullName evidence="2">Uncharacterized protein</fullName>
    </submittedName>
</protein>
<keyword evidence="3" id="KW-1185">Reference proteome</keyword>
<evidence type="ECO:0000256" key="1">
    <source>
        <dbReference type="SAM" id="SignalP"/>
    </source>
</evidence>